<feature type="compositionally biased region" description="Gly residues" evidence="1">
    <location>
        <begin position="194"/>
        <end position="204"/>
    </location>
</feature>
<feature type="signal peptide" evidence="2">
    <location>
        <begin position="1"/>
        <end position="16"/>
    </location>
</feature>
<feature type="compositionally biased region" description="Basic and acidic residues" evidence="1">
    <location>
        <begin position="111"/>
        <end position="120"/>
    </location>
</feature>
<evidence type="ECO:0000256" key="2">
    <source>
        <dbReference type="SAM" id="SignalP"/>
    </source>
</evidence>
<gene>
    <name evidence="3" type="ORF">HJC23_001071</name>
</gene>
<keyword evidence="4" id="KW-1185">Reference proteome</keyword>
<proteinExistence type="predicted"/>
<feature type="compositionally biased region" description="Basic and acidic residues" evidence="1">
    <location>
        <begin position="30"/>
        <end position="74"/>
    </location>
</feature>
<feature type="compositionally biased region" description="Acidic residues" evidence="1">
    <location>
        <begin position="155"/>
        <end position="166"/>
    </location>
</feature>
<name>A0ABD3QI76_9STRA</name>
<feature type="compositionally biased region" description="Basic residues" evidence="1">
    <location>
        <begin position="225"/>
        <end position="243"/>
    </location>
</feature>
<feature type="region of interest" description="Disordered" evidence="1">
    <location>
        <begin position="25"/>
        <end position="287"/>
    </location>
</feature>
<evidence type="ECO:0000313" key="4">
    <source>
        <dbReference type="Proteomes" id="UP001516023"/>
    </source>
</evidence>
<dbReference type="EMBL" id="JABMIG020000034">
    <property type="protein sequence ID" value="KAL3800150.1"/>
    <property type="molecule type" value="Genomic_DNA"/>
</dbReference>
<feature type="compositionally biased region" description="Basic residues" evidence="1">
    <location>
        <begin position="184"/>
        <end position="193"/>
    </location>
</feature>
<dbReference type="Proteomes" id="UP001516023">
    <property type="component" value="Unassembled WGS sequence"/>
</dbReference>
<organism evidence="3 4">
    <name type="scientific">Cyclotella cryptica</name>
    <dbReference type="NCBI Taxonomy" id="29204"/>
    <lineage>
        <taxon>Eukaryota</taxon>
        <taxon>Sar</taxon>
        <taxon>Stramenopiles</taxon>
        <taxon>Ochrophyta</taxon>
        <taxon>Bacillariophyta</taxon>
        <taxon>Coscinodiscophyceae</taxon>
        <taxon>Thalassiosirophycidae</taxon>
        <taxon>Stephanodiscales</taxon>
        <taxon>Stephanodiscaceae</taxon>
        <taxon>Cyclotella</taxon>
    </lineage>
</organism>
<protein>
    <submittedName>
        <fullName evidence="3">Uncharacterized protein</fullName>
    </submittedName>
</protein>
<dbReference type="AlphaFoldDB" id="A0ABD3QI76"/>
<comment type="caution">
    <text evidence="3">The sequence shown here is derived from an EMBL/GenBank/DDBJ whole genome shotgun (WGS) entry which is preliminary data.</text>
</comment>
<sequence>MKLSIALVLPLALVHATEQSDGIVRHRQVRRNDGDKPTKIKSLDRTVVDEGDKKEKHKKNNEVTQKESKKEKDTSNVVETETNSKDKDSKKVKESKKERSPADESATASQKDQKKEKMDTKTIQLEPASIDVADIVRSGNKEKDKKREDKKNSEEPEEVATVDQVEETASAPATAAPIGSGGRGAHRGKKHVGRGNGRGGGHKLNGGTNFSTGKSDKEMDELASFRKKTRNGNRLKTKNRGAGKIRVNGADAADNKKKTTSVNKTRASRGHRIGGRAAAFDSKSGKS</sequence>
<reference evidence="3 4" key="1">
    <citation type="journal article" date="2020" name="G3 (Bethesda)">
        <title>Improved Reference Genome for Cyclotella cryptica CCMP332, a Model for Cell Wall Morphogenesis, Salinity Adaptation, and Lipid Production in Diatoms (Bacillariophyta).</title>
        <authorList>
            <person name="Roberts W.R."/>
            <person name="Downey K.M."/>
            <person name="Ruck E.C."/>
            <person name="Traller J.C."/>
            <person name="Alverson A.J."/>
        </authorList>
    </citation>
    <scope>NUCLEOTIDE SEQUENCE [LARGE SCALE GENOMIC DNA]</scope>
    <source>
        <strain evidence="3 4">CCMP332</strain>
    </source>
</reference>
<evidence type="ECO:0000256" key="1">
    <source>
        <dbReference type="SAM" id="MobiDB-lite"/>
    </source>
</evidence>
<feature type="compositionally biased region" description="Basic and acidic residues" evidence="1">
    <location>
        <begin position="82"/>
        <end position="102"/>
    </location>
</feature>
<keyword evidence="2" id="KW-0732">Signal</keyword>
<feature type="chain" id="PRO_5044816921" evidence="2">
    <location>
        <begin position="17"/>
        <end position="287"/>
    </location>
</feature>
<feature type="compositionally biased region" description="Low complexity" evidence="1">
    <location>
        <begin position="167"/>
        <end position="178"/>
    </location>
</feature>
<evidence type="ECO:0000313" key="3">
    <source>
        <dbReference type="EMBL" id="KAL3800150.1"/>
    </source>
</evidence>
<accession>A0ABD3QI76</accession>
<feature type="compositionally biased region" description="Basic and acidic residues" evidence="1">
    <location>
        <begin position="139"/>
        <end position="154"/>
    </location>
</feature>